<keyword evidence="4" id="KW-1133">Transmembrane helix</keyword>
<dbReference type="Gene3D" id="3.50.4.10">
    <property type="entry name" value="Hepatocyte Growth Factor"/>
    <property type="match status" value="1"/>
</dbReference>
<dbReference type="EMBL" id="BEYU01000147">
    <property type="protein sequence ID" value="GBG33217.1"/>
    <property type="molecule type" value="Genomic_DNA"/>
</dbReference>
<dbReference type="Proteomes" id="UP000241890">
    <property type="component" value="Unassembled WGS sequence"/>
</dbReference>
<sequence>MTDWRESSYWYVFDQFKYNSYSSDIRTATTGATGSHPPDKLTVKVADSPYICSWARSNQDYEEATVNQVPCLGWAYDSAMQRCSMSSTAPKKGSYTRPDSTTTRVTGSLYCENDFEKEDLARKIANVYETPGCMVKDIDWNGHDIGRKQEVSTPHHCRRLCQENANCVAFAHKADIKTCWLKTAKAATNERQVAPSRMHFSGLKDCHTCLPGYYITNSDPGDGLDSCEICPIGFYCANGEKTPCPGGKFCAVEGLESPLEPSDTNACESEKSGTACEHNVCRDSALGKHLSGLDYQPQPSNFDFSEYAIPTQSQHANGWALVQTFSSQSDASVSFMASFNSMIPKDVVGSYSFQIFWKDTDPTETVENEVDTCEENFQDNIEAALTVILSSSAKIGDEVEGCVSLVWAPNLMKPNVWGPLNDLSNTELETAKSCTVTKIRFHARGNFLVNDINGNAGSNDVVLAVKVGSGAEQYLTTNGQGRITGDLYEDSTNEYSTEVTIISANKTGIDTDIKLCPLDGTCTLDNALTLPASFDIEHLNEYDIRLVDTLSRSIKGTIKQSFGEASCDVSNVLVEAFNAGESGSVAIAANYSESDGSFVVSVPHNTETRLVFTMEDHTFGIDGTTYADFLATGGYQVSENIAGVQVWDETTRALTLLVGSTQCGFNVGGVNIDLEVQVCPEITLSYSTDTVETVLEVPAANYILDVVFSDDDAEGTLRNSFEFQFPVDTSARHVNLTSGASTVSVLHEPEPEIGLYVESGNLQFDTAECTSGAFDDIVEGSQTISLRITSSQTFNDQVCAVLPPNTTIEVASELAPEIDIACDTNEPCSGNFSIGEVHTLNRSVVYVDVVAGEPKNPTDGDELQDYVRKVTLYIRNDKVWSATSTKTWSALILGEKTVLADKTLAFASENSLPLEYVYSPPGGEGSYSQLTYTGTYTTQTSMQAVVESENGIGLGVSVSASLEAFGSFVSSSLETTSETVFARVLSYDDQVRVQTASQTVTLATSSEEPGSNSDMVYFMGGTSTVTEAVSVSLDEASCSIFGEPSIVWGSKVSSLVYYSRSACQSALDFIEKTIEVEKDDPESESLVEQARQEQQRWQALLRHWDLDKLAAYLNPVNLQTLAPAASLTDYNRLQLSGSSYEFTKTRSVASETVVDYSSWSRSQSDSLGAIIGAGLSEDAIFVSAEVSVEATSSVSIQESTSVERTVTEGVDSSNEILAHIEPGASGNELCLEVFLSPFSGTFVYRVCGGITSCPHIDGTDAREALALTTEKNPDTELTENEGSFSFRIDTSTMPNDDDSIDLRISVDSESATGSIAYTVGASSLHQPIDITMDAGTDQVVTVFYERLDELVLSSTVVITVASACDESISRSLSFRLNWATECPTIDWDGALLDPAATWALTSSSPTLPLAFSRGQASDSSVSSTVTLWATRFVGSTIDENSWFQVPSFDPTSPLTLAQFEATGVAKGRFLLELRATCASDGRGAGSAFSSRRLGVFDTTGPILMNWAPVSSVKTGLSSFPMATFRFDEPVDCAHDDLQAIVTDDAETMTFNATIVCAGQLYDLTVAMVDVDAEKAAAWSNSTVKITLQGIHDLFGNAAEDVVAGSRRRRVLAAGAMTKKFVVPELPVDAYADTASLVPWVEETLEMKQQAVQAKREQVLPSELAQPGTNKEQGDVATSSGDSQALAIGLGVSAAVVIIVVSTLAVLWRRRRQAAKVPEAKTVADGHGFSAA</sequence>
<reference evidence="6 7" key="1">
    <citation type="submission" date="2017-12" db="EMBL/GenBank/DDBJ databases">
        <title>Sequencing, de novo assembly and annotation of complete genome of a new Thraustochytrid species, strain FCC1311.</title>
        <authorList>
            <person name="Sedici K."/>
            <person name="Godart F."/>
            <person name="Aiese Cigliano R."/>
            <person name="Sanseverino W."/>
            <person name="Barakat M."/>
            <person name="Ortet P."/>
            <person name="Marechal E."/>
            <person name="Cagnac O."/>
            <person name="Amato A."/>
        </authorList>
    </citation>
    <scope>NUCLEOTIDE SEQUENCE [LARGE SCALE GENOMIC DNA]</scope>
</reference>
<evidence type="ECO:0000256" key="3">
    <source>
        <dbReference type="SAM" id="MobiDB-lite"/>
    </source>
</evidence>
<keyword evidence="4" id="KW-0812">Transmembrane</keyword>
<accession>A0A2R5GQR5</accession>
<proteinExistence type="predicted"/>
<evidence type="ECO:0000313" key="6">
    <source>
        <dbReference type="EMBL" id="GBG33217.1"/>
    </source>
</evidence>
<dbReference type="GO" id="GO:0005576">
    <property type="term" value="C:extracellular region"/>
    <property type="evidence" value="ECO:0007669"/>
    <property type="project" value="InterPro"/>
</dbReference>
<evidence type="ECO:0000256" key="4">
    <source>
        <dbReference type="SAM" id="Phobius"/>
    </source>
</evidence>
<feature type="domain" description="Apple" evidence="5">
    <location>
        <begin position="133"/>
        <end position="206"/>
    </location>
</feature>
<keyword evidence="2" id="KW-1015">Disulfide bond</keyword>
<dbReference type="InterPro" id="IPR003609">
    <property type="entry name" value="Pan_app"/>
</dbReference>
<evidence type="ECO:0000256" key="2">
    <source>
        <dbReference type="ARBA" id="ARBA00023157"/>
    </source>
</evidence>
<feature type="transmembrane region" description="Helical" evidence="4">
    <location>
        <begin position="1684"/>
        <end position="1707"/>
    </location>
</feature>
<evidence type="ECO:0000259" key="5">
    <source>
        <dbReference type="PROSITE" id="PS50948"/>
    </source>
</evidence>
<comment type="caution">
    <text evidence="6">The sequence shown here is derived from an EMBL/GenBank/DDBJ whole genome shotgun (WGS) entry which is preliminary data.</text>
</comment>
<keyword evidence="7" id="KW-1185">Reference proteome</keyword>
<dbReference type="InParanoid" id="A0A2R5GQR5"/>
<dbReference type="Pfam" id="PF14295">
    <property type="entry name" value="PAN_4"/>
    <property type="match status" value="1"/>
</dbReference>
<name>A0A2R5GQR5_9STRA</name>
<dbReference type="SMART" id="SM00223">
    <property type="entry name" value="APPLE"/>
    <property type="match status" value="1"/>
</dbReference>
<dbReference type="SUPFAM" id="SSF57414">
    <property type="entry name" value="Hairpin loop containing domain-like"/>
    <property type="match status" value="1"/>
</dbReference>
<organism evidence="6 7">
    <name type="scientific">Hondaea fermentalgiana</name>
    <dbReference type="NCBI Taxonomy" id="2315210"/>
    <lineage>
        <taxon>Eukaryota</taxon>
        <taxon>Sar</taxon>
        <taxon>Stramenopiles</taxon>
        <taxon>Bigyra</taxon>
        <taxon>Labyrinthulomycetes</taxon>
        <taxon>Thraustochytrida</taxon>
        <taxon>Thraustochytriidae</taxon>
        <taxon>Hondaea</taxon>
    </lineage>
</organism>
<protein>
    <recommendedName>
        <fullName evidence="5">Apple domain-containing protein</fullName>
    </recommendedName>
</protein>
<feature type="region of interest" description="Disordered" evidence="3">
    <location>
        <begin position="1657"/>
        <end position="1677"/>
    </location>
</feature>
<evidence type="ECO:0000313" key="7">
    <source>
        <dbReference type="Proteomes" id="UP000241890"/>
    </source>
</evidence>
<keyword evidence="4" id="KW-0472">Membrane</keyword>
<dbReference type="PROSITE" id="PS50948">
    <property type="entry name" value="PAN"/>
    <property type="match status" value="1"/>
</dbReference>
<dbReference type="InterPro" id="IPR000177">
    <property type="entry name" value="Apple"/>
</dbReference>
<dbReference type="GO" id="GO:0006508">
    <property type="term" value="P:proteolysis"/>
    <property type="evidence" value="ECO:0007669"/>
    <property type="project" value="InterPro"/>
</dbReference>
<gene>
    <name evidence="6" type="ORF">FCC1311_094412</name>
</gene>
<evidence type="ECO:0000256" key="1">
    <source>
        <dbReference type="ARBA" id="ARBA00022737"/>
    </source>
</evidence>
<feature type="compositionally biased region" description="Polar residues" evidence="3">
    <location>
        <begin position="1666"/>
        <end position="1677"/>
    </location>
</feature>
<keyword evidence="1" id="KW-0677">Repeat</keyword>